<dbReference type="SUPFAM" id="SSF50978">
    <property type="entry name" value="WD40 repeat-like"/>
    <property type="match status" value="1"/>
</dbReference>
<evidence type="ECO:0000313" key="7">
    <source>
        <dbReference type="Proteomes" id="UP000827724"/>
    </source>
</evidence>
<name>A0A9P8TVU3_9HYPO</name>
<keyword evidence="1" id="KW-0597">Phosphoprotein</keyword>
<dbReference type="Gene3D" id="2.130.10.10">
    <property type="entry name" value="YVTN repeat-like/Quinoprotein amine dehydrogenase"/>
    <property type="match status" value="2"/>
</dbReference>
<accession>A0A9P8TVU3</accession>
<feature type="compositionally biased region" description="Acidic residues" evidence="5">
    <location>
        <begin position="526"/>
        <end position="553"/>
    </location>
</feature>
<dbReference type="PROSITE" id="PS50294">
    <property type="entry name" value="WD_REPEATS_REGION"/>
    <property type="match status" value="2"/>
</dbReference>
<organism evidence="6 7">
    <name type="scientific">Trichoderma cornu-damae</name>
    <dbReference type="NCBI Taxonomy" id="654480"/>
    <lineage>
        <taxon>Eukaryota</taxon>
        <taxon>Fungi</taxon>
        <taxon>Dikarya</taxon>
        <taxon>Ascomycota</taxon>
        <taxon>Pezizomycotina</taxon>
        <taxon>Sordariomycetes</taxon>
        <taxon>Hypocreomycetidae</taxon>
        <taxon>Hypocreales</taxon>
        <taxon>Hypocreaceae</taxon>
        <taxon>Trichoderma</taxon>
    </lineage>
</organism>
<dbReference type="InterPro" id="IPR015943">
    <property type="entry name" value="WD40/YVTN_repeat-like_dom_sf"/>
</dbReference>
<dbReference type="PROSITE" id="PS00678">
    <property type="entry name" value="WD_REPEATS_1"/>
    <property type="match status" value="2"/>
</dbReference>
<dbReference type="PRINTS" id="PR00320">
    <property type="entry name" value="GPROTEINBRPT"/>
</dbReference>
<feature type="repeat" description="WD" evidence="4">
    <location>
        <begin position="280"/>
        <end position="322"/>
    </location>
</feature>
<evidence type="ECO:0000256" key="5">
    <source>
        <dbReference type="SAM" id="MobiDB-lite"/>
    </source>
</evidence>
<evidence type="ECO:0000256" key="3">
    <source>
        <dbReference type="ARBA" id="ARBA00022737"/>
    </source>
</evidence>
<comment type="caution">
    <text evidence="6">The sequence shown here is derived from an EMBL/GenBank/DDBJ whole genome shotgun (WGS) entry which is preliminary data.</text>
</comment>
<feature type="compositionally biased region" description="Acidic residues" evidence="5">
    <location>
        <begin position="44"/>
        <end position="69"/>
    </location>
</feature>
<protein>
    <recommendedName>
        <fullName evidence="8">WD40 repeat-like protein</fullName>
    </recommendedName>
</protein>
<proteinExistence type="predicted"/>
<reference evidence="6" key="1">
    <citation type="submission" date="2021-08" db="EMBL/GenBank/DDBJ databases">
        <title>Chromosome-Level Trichoderma cornu-damae using Hi-C Data.</title>
        <authorList>
            <person name="Kim C.S."/>
        </authorList>
    </citation>
    <scope>NUCLEOTIDE SEQUENCE</scope>
    <source>
        <strain evidence="6">KA19-0412C</strain>
    </source>
</reference>
<evidence type="ECO:0000256" key="2">
    <source>
        <dbReference type="ARBA" id="ARBA00022574"/>
    </source>
</evidence>
<dbReference type="GO" id="GO:0006364">
    <property type="term" value="P:rRNA processing"/>
    <property type="evidence" value="ECO:0007669"/>
    <property type="project" value="InterPro"/>
</dbReference>
<keyword evidence="3" id="KW-0677">Repeat</keyword>
<feature type="region of interest" description="Disordered" evidence="5">
    <location>
        <begin position="509"/>
        <end position="553"/>
    </location>
</feature>
<dbReference type="InterPro" id="IPR019775">
    <property type="entry name" value="WD40_repeat_CS"/>
</dbReference>
<keyword evidence="7" id="KW-1185">Reference proteome</keyword>
<feature type="compositionally biased region" description="Acidic residues" evidence="5">
    <location>
        <begin position="102"/>
        <end position="117"/>
    </location>
</feature>
<dbReference type="FunFam" id="2.130.10.10:FF:000457">
    <property type="entry name" value="rRNA processing protein Pwp1"/>
    <property type="match status" value="1"/>
</dbReference>
<dbReference type="PANTHER" id="PTHR14091:SF0">
    <property type="entry name" value="PERIODIC TRYPTOPHAN PROTEIN 1 HOMOLOG"/>
    <property type="match status" value="1"/>
</dbReference>
<dbReference type="InterPro" id="IPR001680">
    <property type="entry name" value="WD40_rpt"/>
</dbReference>
<dbReference type="AlphaFoldDB" id="A0A9P8TVU3"/>
<dbReference type="OrthoDB" id="270624at2759"/>
<evidence type="ECO:0000256" key="4">
    <source>
        <dbReference type="PROSITE-ProRule" id="PRU00221"/>
    </source>
</evidence>
<feature type="compositionally biased region" description="Basic and acidic residues" evidence="5">
    <location>
        <begin position="70"/>
        <end position="80"/>
    </location>
</feature>
<evidence type="ECO:0000256" key="1">
    <source>
        <dbReference type="ARBA" id="ARBA00022553"/>
    </source>
</evidence>
<dbReference type="InterPro" id="IPR044285">
    <property type="entry name" value="PWP1"/>
</dbReference>
<feature type="region of interest" description="Disordered" evidence="5">
    <location>
        <begin position="259"/>
        <end position="278"/>
    </location>
</feature>
<evidence type="ECO:0008006" key="8">
    <source>
        <dbReference type="Google" id="ProtNLM"/>
    </source>
</evidence>
<dbReference type="InterPro" id="IPR036322">
    <property type="entry name" value="WD40_repeat_dom_sf"/>
</dbReference>
<feature type="compositionally biased region" description="Basic residues" evidence="5">
    <location>
        <begin position="267"/>
        <end position="276"/>
    </location>
</feature>
<dbReference type="SMART" id="SM00320">
    <property type="entry name" value="WD40"/>
    <property type="match status" value="5"/>
</dbReference>
<feature type="region of interest" description="Disordered" evidence="5">
    <location>
        <begin position="44"/>
        <end position="86"/>
    </location>
</feature>
<dbReference type="PANTHER" id="PTHR14091">
    <property type="entry name" value="PERIODIC TRYPTOPHAN PROTEIN 1"/>
    <property type="match status" value="1"/>
</dbReference>
<keyword evidence="2 4" id="KW-0853">WD repeat</keyword>
<feature type="repeat" description="WD" evidence="4">
    <location>
        <begin position="416"/>
        <end position="458"/>
    </location>
</feature>
<dbReference type="Pfam" id="PF00400">
    <property type="entry name" value="WD40"/>
    <property type="match status" value="3"/>
</dbReference>
<evidence type="ECO:0000313" key="6">
    <source>
        <dbReference type="EMBL" id="KAH6606382.1"/>
    </source>
</evidence>
<feature type="region of interest" description="Disordered" evidence="5">
    <location>
        <begin position="102"/>
        <end position="124"/>
    </location>
</feature>
<dbReference type="FunFam" id="2.130.10.10:FF:001345">
    <property type="entry name" value="WD40 repeat-like protein"/>
    <property type="match status" value="1"/>
</dbReference>
<dbReference type="InterPro" id="IPR020472">
    <property type="entry name" value="WD40_PAC1"/>
</dbReference>
<dbReference type="GO" id="GO:0005634">
    <property type="term" value="C:nucleus"/>
    <property type="evidence" value="ECO:0007669"/>
    <property type="project" value="TreeGrafter"/>
</dbReference>
<dbReference type="Proteomes" id="UP000827724">
    <property type="component" value="Unassembled WGS sequence"/>
</dbReference>
<sequence>MSSMITAAQWVPRGFAAQFPQIYKLDESEFERIAELAKLQLDDAEEDLKEAQEEGDDAEAGDENKDEDMVEKGAEEEKSEPAANFANCLVRFDDDDLKEYDLEHYDDDDDDDEEDDAPAANGSMGMFGNVKSLAYYESNQDDPYITLQDDEEDEEREDLQVLATDNLILSAKVEDELAHLEVYVYEDESDNLYVHHDIMLPAIPLCVEWLDIPVNSSGDAPKDGRGNFVAVGTMDPDIEIWDLDTIDCMYPNAILGQGANPESGEKKKTKKKKKKAKANDEYHVDAVLSLAANRQHRNLLASASADKTIKLWDLNTAKCAKSYSYHTDKVCSLAWHTAEPTVLLSGSYDRTVVAADMRAPDAKAPRWGVESDVENIRWDPHDQNYFYVSTENGVIHYHDVRSAPSSPEATKAVWTLQAHDESVSSFDINGVIPGFMATGSTDKTVKLWNIQASGPSLVVSRNLDVGKVFATTFAPDPEVAFRLAVAGSSGSMHVWDTSTNPGVRSAFAQRVPAQREGVAEDRLVGVDEDESSSSEDEGQDENNEEEGDSMDED</sequence>
<dbReference type="EMBL" id="JAIWOZ010000004">
    <property type="protein sequence ID" value="KAH6606382.1"/>
    <property type="molecule type" value="Genomic_DNA"/>
</dbReference>
<gene>
    <name evidence="6" type="ORF">Trco_005535</name>
</gene>
<dbReference type="PROSITE" id="PS50082">
    <property type="entry name" value="WD_REPEATS_2"/>
    <property type="match status" value="2"/>
</dbReference>